<dbReference type="GO" id="GO:0003700">
    <property type="term" value="F:DNA-binding transcription factor activity"/>
    <property type="evidence" value="ECO:0007669"/>
    <property type="project" value="InterPro"/>
</dbReference>
<comment type="subcellular location">
    <subcellularLocation>
        <location evidence="14">Endomembrane system</location>
        <topology evidence="14">Single-pass type II membrane protein</topology>
    </subcellularLocation>
    <subcellularLocation>
        <location evidence="1">Nucleus</location>
    </subcellularLocation>
</comment>
<dbReference type="Pfam" id="PF01486">
    <property type="entry name" value="K-box"/>
    <property type="match status" value="1"/>
</dbReference>
<evidence type="ECO:0000256" key="13">
    <source>
        <dbReference type="ARBA" id="ARBA00023242"/>
    </source>
</evidence>
<dbReference type="InterPro" id="IPR004159">
    <property type="entry name" value="Put_SAM_MeTrfase"/>
</dbReference>
<feature type="domain" description="MADS-box" evidence="16">
    <location>
        <begin position="609"/>
        <end position="669"/>
    </location>
</feature>
<sequence length="834" mass="96925">MAIIKSRGSNKPSGGSYSSTATLTVFMFLSVYGVWMLTSNSIVSQHNNNPYEKQDIKQEDQQKSIISNTTTDKHTKLDKHDASFKMLNESNDYTFMHKWELCNVTTGIDYIPCLDNEKAIGKLHGRHHFEHRERHCPEHGPTCLVPLPDGYKKPIPWPESRNKIWFNNVPHKDLEKVKGHQNWVRATGEFHTFPGGGTQFIHGALHYIDFMQQMVPKITWGKHTRVVLDVGCGVASFGGYLFDKNVLTLSFAPKDEHEAQVQFALERGIPAISAVMGTQRLPFPSNVFDLVHCARCRVPWHIDGGKLLLELNRMLRPGGYFVWSATPIYRKDKEDVQIWEEMSALTVTMCWELITIKKDKLNLIDVAVYQKPYSNECYSERKKQEPPICKLDDDPNVVWYIPLQTCMHMIPSKKTERGSQWPKEWPARVHKPPYWLNETHKPTDFEADYEHWKKVVSSTYMSGLKVNWSNVRNVMDMRAVYGGFAAALKDMKLWVMNVVNIDSPDTLPIIYERGLFGIYHDWCESFSTYPRTYDLLHADHLFSKLKNRCETIVLITEVDRIVRPGGKLIVRDKSNMIDEIKNLLKSLHWKTICRRTFVCLKEKTSKIEMGRGRIEIKKIENNTNRQVTYSKRRNGIFKKAHELTVLCDAKVSLIMFSNTGKLHHYISPSTTTKKIYDMYQTTLGFDLWTSHYERMKETMKKLKDCNNKLRREIRQRVVGEDLDGLDMNDLTILEQQMQDSLTIVRERKYHVIKTQTDTCRKRVKNLEQRNCNLRLDYETIHQLEKKYSMVENEGCYESTIAYSSGVSNLYDFCENPNNNIPNGPGYVSNDLRLD</sequence>
<dbReference type="GO" id="GO:0005802">
    <property type="term" value="C:trans-Golgi network"/>
    <property type="evidence" value="ECO:0007669"/>
    <property type="project" value="TreeGrafter"/>
</dbReference>
<evidence type="ECO:0000256" key="4">
    <source>
        <dbReference type="ARBA" id="ARBA00022679"/>
    </source>
</evidence>
<keyword evidence="7 15" id="KW-1133">Transmembrane helix</keyword>
<dbReference type="SUPFAM" id="SSF55455">
    <property type="entry name" value="SRF-like"/>
    <property type="match status" value="1"/>
</dbReference>
<dbReference type="PRINTS" id="PR00404">
    <property type="entry name" value="MADSDOMAIN"/>
</dbReference>
<dbReference type="Gene3D" id="3.40.1810.10">
    <property type="entry name" value="Transcription factor, MADS-box"/>
    <property type="match status" value="1"/>
</dbReference>
<dbReference type="SMART" id="SM00432">
    <property type="entry name" value="MADS"/>
    <property type="match status" value="1"/>
</dbReference>
<dbReference type="FunFam" id="3.40.50.150:FF:000084">
    <property type="entry name" value="probable methyltransferase PMT23"/>
    <property type="match status" value="1"/>
</dbReference>
<dbReference type="PROSITE" id="PS00350">
    <property type="entry name" value="MADS_BOX_1"/>
    <property type="match status" value="1"/>
</dbReference>
<keyword evidence="19" id="KW-1185">Reference proteome</keyword>
<gene>
    <name evidence="18" type="ORF">QVD17_04995</name>
</gene>
<evidence type="ECO:0000259" key="16">
    <source>
        <dbReference type="PROSITE" id="PS50066"/>
    </source>
</evidence>
<keyword evidence="3" id="KW-0489">Methyltransferase</keyword>
<keyword evidence="13" id="KW-0539">Nucleus</keyword>
<evidence type="ECO:0000256" key="15">
    <source>
        <dbReference type="SAM" id="Phobius"/>
    </source>
</evidence>
<keyword evidence="6" id="KW-0735">Signal-anchor</keyword>
<evidence type="ECO:0000313" key="18">
    <source>
        <dbReference type="EMBL" id="KAK1439180.1"/>
    </source>
</evidence>
<keyword evidence="11" id="KW-0804">Transcription</keyword>
<evidence type="ECO:0000259" key="17">
    <source>
        <dbReference type="PROSITE" id="PS51297"/>
    </source>
</evidence>
<dbReference type="AlphaFoldDB" id="A0AAD8LKL6"/>
<dbReference type="PANTHER" id="PTHR10108">
    <property type="entry name" value="SAM-DEPENDENT METHYLTRANSFERASE"/>
    <property type="match status" value="1"/>
</dbReference>
<keyword evidence="12" id="KW-0325">Glycoprotein</keyword>
<dbReference type="GO" id="GO:0000977">
    <property type="term" value="F:RNA polymerase II transcription regulatory region sequence-specific DNA binding"/>
    <property type="evidence" value="ECO:0007669"/>
    <property type="project" value="InterPro"/>
</dbReference>
<dbReference type="PROSITE" id="PS50066">
    <property type="entry name" value="MADS_BOX_2"/>
    <property type="match status" value="1"/>
</dbReference>
<dbReference type="GO" id="GO:0045944">
    <property type="term" value="P:positive regulation of transcription by RNA polymerase II"/>
    <property type="evidence" value="ECO:0007669"/>
    <property type="project" value="InterPro"/>
</dbReference>
<dbReference type="GO" id="GO:0032259">
    <property type="term" value="P:methylation"/>
    <property type="evidence" value="ECO:0007669"/>
    <property type="project" value="UniProtKB-KW"/>
</dbReference>
<feature type="transmembrane region" description="Helical" evidence="15">
    <location>
        <begin position="21"/>
        <end position="38"/>
    </location>
</feature>
<evidence type="ECO:0000256" key="11">
    <source>
        <dbReference type="ARBA" id="ARBA00023163"/>
    </source>
</evidence>
<evidence type="ECO:0000256" key="14">
    <source>
        <dbReference type="ARBA" id="ARBA00060399"/>
    </source>
</evidence>
<organism evidence="18 19">
    <name type="scientific">Tagetes erecta</name>
    <name type="common">African marigold</name>
    <dbReference type="NCBI Taxonomy" id="13708"/>
    <lineage>
        <taxon>Eukaryota</taxon>
        <taxon>Viridiplantae</taxon>
        <taxon>Streptophyta</taxon>
        <taxon>Embryophyta</taxon>
        <taxon>Tracheophyta</taxon>
        <taxon>Spermatophyta</taxon>
        <taxon>Magnoliopsida</taxon>
        <taxon>eudicotyledons</taxon>
        <taxon>Gunneridae</taxon>
        <taxon>Pentapetalae</taxon>
        <taxon>asterids</taxon>
        <taxon>campanulids</taxon>
        <taxon>Asterales</taxon>
        <taxon>Asteraceae</taxon>
        <taxon>Asteroideae</taxon>
        <taxon>Heliantheae alliance</taxon>
        <taxon>Tageteae</taxon>
        <taxon>Tagetes</taxon>
    </lineage>
</organism>
<evidence type="ECO:0000256" key="5">
    <source>
        <dbReference type="ARBA" id="ARBA00022692"/>
    </source>
</evidence>
<dbReference type="GO" id="GO:0008168">
    <property type="term" value="F:methyltransferase activity"/>
    <property type="evidence" value="ECO:0007669"/>
    <property type="project" value="UniProtKB-KW"/>
</dbReference>
<dbReference type="Pfam" id="PF00319">
    <property type="entry name" value="SRF-TF"/>
    <property type="match status" value="1"/>
</dbReference>
<comment type="caution">
    <text evidence="18">The sequence shown here is derived from an EMBL/GenBank/DDBJ whole genome shotgun (WGS) entry which is preliminary data.</text>
</comment>
<proteinExistence type="inferred from homology"/>
<accession>A0AAD8LKL6</accession>
<dbReference type="InterPro" id="IPR002100">
    <property type="entry name" value="TF_MADSbox"/>
</dbReference>
<evidence type="ECO:0000256" key="9">
    <source>
        <dbReference type="ARBA" id="ARBA00023125"/>
    </source>
</evidence>
<dbReference type="InterPro" id="IPR002487">
    <property type="entry name" value="TF_Kbox"/>
</dbReference>
<keyword evidence="10 15" id="KW-0472">Membrane</keyword>
<evidence type="ECO:0000313" key="19">
    <source>
        <dbReference type="Proteomes" id="UP001229421"/>
    </source>
</evidence>
<keyword evidence="5 15" id="KW-0812">Transmembrane</keyword>
<dbReference type="GO" id="GO:0005634">
    <property type="term" value="C:nucleus"/>
    <property type="evidence" value="ECO:0007669"/>
    <property type="project" value="UniProtKB-SubCell"/>
</dbReference>
<keyword evidence="4" id="KW-0808">Transferase</keyword>
<evidence type="ECO:0000256" key="8">
    <source>
        <dbReference type="ARBA" id="ARBA00023015"/>
    </source>
</evidence>
<dbReference type="PANTHER" id="PTHR10108:SF1077">
    <property type="entry name" value="METHYLTRANSFERASE PMT27-RELATED"/>
    <property type="match status" value="1"/>
</dbReference>
<dbReference type="PROSITE" id="PS51297">
    <property type="entry name" value="K_BOX"/>
    <property type="match status" value="1"/>
</dbReference>
<evidence type="ECO:0000256" key="1">
    <source>
        <dbReference type="ARBA" id="ARBA00004123"/>
    </source>
</evidence>
<evidence type="ECO:0000256" key="6">
    <source>
        <dbReference type="ARBA" id="ARBA00022968"/>
    </source>
</evidence>
<evidence type="ECO:0000256" key="12">
    <source>
        <dbReference type="ARBA" id="ARBA00023180"/>
    </source>
</evidence>
<reference evidence="18" key="1">
    <citation type="journal article" date="2023" name="bioRxiv">
        <title>Improved chromosome-level genome assembly for marigold (Tagetes erecta).</title>
        <authorList>
            <person name="Jiang F."/>
            <person name="Yuan L."/>
            <person name="Wang S."/>
            <person name="Wang H."/>
            <person name="Xu D."/>
            <person name="Wang A."/>
            <person name="Fan W."/>
        </authorList>
    </citation>
    <scope>NUCLEOTIDE SEQUENCE</scope>
    <source>
        <strain evidence="18">WSJ</strain>
        <tissue evidence="18">Leaf</tissue>
    </source>
</reference>
<dbReference type="GO" id="GO:0046983">
    <property type="term" value="F:protein dimerization activity"/>
    <property type="evidence" value="ECO:0007669"/>
    <property type="project" value="InterPro"/>
</dbReference>
<protein>
    <submittedName>
        <fullName evidence="18">Uncharacterized protein</fullName>
    </submittedName>
</protein>
<dbReference type="InterPro" id="IPR029063">
    <property type="entry name" value="SAM-dependent_MTases_sf"/>
</dbReference>
<dbReference type="EMBL" id="JAUHHV010000001">
    <property type="protein sequence ID" value="KAK1439180.1"/>
    <property type="molecule type" value="Genomic_DNA"/>
</dbReference>
<dbReference type="InterPro" id="IPR033896">
    <property type="entry name" value="MEF2-like_N"/>
</dbReference>
<comment type="similarity">
    <text evidence="2">Belongs to the methyltransferase superfamily.</text>
</comment>
<dbReference type="Pfam" id="PF03141">
    <property type="entry name" value="Methyltransf_29"/>
    <property type="match status" value="1"/>
</dbReference>
<dbReference type="Gene3D" id="3.40.50.150">
    <property type="entry name" value="Vaccinia Virus protein VP39"/>
    <property type="match status" value="1"/>
</dbReference>
<evidence type="ECO:0000256" key="3">
    <source>
        <dbReference type="ARBA" id="ARBA00022603"/>
    </source>
</evidence>
<dbReference type="CDD" id="cd00265">
    <property type="entry name" value="MADS_MEF2_like"/>
    <property type="match status" value="1"/>
</dbReference>
<dbReference type="Proteomes" id="UP001229421">
    <property type="component" value="Unassembled WGS sequence"/>
</dbReference>
<dbReference type="CDD" id="cd02440">
    <property type="entry name" value="AdoMet_MTases"/>
    <property type="match status" value="1"/>
</dbReference>
<evidence type="ECO:0000256" key="7">
    <source>
        <dbReference type="ARBA" id="ARBA00022989"/>
    </source>
</evidence>
<dbReference type="InterPro" id="IPR036879">
    <property type="entry name" value="TF_MADSbox_sf"/>
</dbReference>
<feature type="domain" description="K-box" evidence="17">
    <location>
        <begin position="692"/>
        <end position="783"/>
    </location>
</feature>
<dbReference type="SUPFAM" id="SSF53335">
    <property type="entry name" value="S-adenosyl-L-methionine-dependent methyltransferases"/>
    <property type="match status" value="2"/>
</dbReference>
<evidence type="ECO:0000256" key="2">
    <source>
        <dbReference type="ARBA" id="ARBA00008361"/>
    </source>
</evidence>
<dbReference type="GO" id="GO:0005768">
    <property type="term" value="C:endosome"/>
    <property type="evidence" value="ECO:0007669"/>
    <property type="project" value="TreeGrafter"/>
</dbReference>
<keyword evidence="8" id="KW-0805">Transcription regulation</keyword>
<evidence type="ECO:0000256" key="10">
    <source>
        <dbReference type="ARBA" id="ARBA00023136"/>
    </source>
</evidence>
<name>A0AAD8LKL6_TARER</name>
<keyword evidence="9" id="KW-0238">DNA-binding</keyword>